<name>B6IJB0_CAEBR</name>
<evidence type="ECO:0000313" key="1">
    <source>
        <dbReference type="EMBL" id="CAR99944.1"/>
    </source>
</evidence>
<dbReference type="InParanoid" id="B6IJB0"/>
<dbReference type="CTD" id="68919115"/>
<dbReference type="Proteomes" id="UP000008549">
    <property type="component" value="Unassembled WGS sequence"/>
</dbReference>
<reference evidence="1 2" key="1">
    <citation type="journal article" date="2003" name="PLoS Biol.">
        <title>The genome sequence of Caenorhabditis briggsae: a platform for comparative genomics.</title>
        <authorList>
            <person name="Stein L.D."/>
            <person name="Bao Z."/>
            <person name="Blasiar D."/>
            <person name="Blumenthal T."/>
            <person name="Brent M.R."/>
            <person name="Chen N."/>
            <person name="Chinwalla A."/>
            <person name="Clarke L."/>
            <person name="Clee C."/>
            <person name="Coghlan A."/>
            <person name="Coulson A."/>
            <person name="D'Eustachio P."/>
            <person name="Fitch D.H."/>
            <person name="Fulton L.A."/>
            <person name="Fulton R.E."/>
            <person name="Griffiths-Jones S."/>
            <person name="Harris T.W."/>
            <person name="Hillier L.W."/>
            <person name="Kamath R."/>
            <person name="Kuwabara P.E."/>
            <person name="Mardis E.R."/>
            <person name="Marra M.A."/>
            <person name="Miner T.L."/>
            <person name="Minx P."/>
            <person name="Mullikin J.C."/>
            <person name="Plumb R.W."/>
            <person name="Rogers J."/>
            <person name="Schein J.E."/>
            <person name="Sohrmann M."/>
            <person name="Spieth J."/>
            <person name="Stajich J.E."/>
            <person name="Wei C."/>
            <person name="Willey D."/>
            <person name="Wilson R.K."/>
            <person name="Durbin R."/>
            <person name="Waterston R.H."/>
        </authorList>
    </citation>
    <scope>NUCLEOTIDE SEQUENCE [LARGE SCALE GENOMIC DNA]</scope>
    <source>
        <strain evidence="1 2">AF16</strain>
    </source>
</reference>
<dbReference type="KEGG" id="cbr:CBG_27665"/>
<proteinExistence type="predicted"/>
<dbReference type="RefSeq" id="XP_045099505.1">
    <property type="nucleotide sequence ID" value="XM_045239561.1"/>
</dbReference>
<organism evidence="1 2">
    <name type="scientific">Caenorhabditis briggsae</name>
    <dbReference type="NCBI Taxonomy" id="6238"/>
    <lineage>
        <taxon>Eukaryota</taxon>
        <taxon>Metazoa</taxon>
        <taxon>Ecdysozoa</taxon>
        <taxon>Nematoda</taxon>
        <taxon>Chromadorea</taxon>
        <taxon>Rhabditida</taxon>
        <taxon>Rhabditina</taxon>
        <taxon>Rhabditomorpha</taxon>
        <taxon>Rhabditoidea</taxon>
        <taxon>Rhabditidae</taxon>
        <taxon>Peloderinae</taxon>
        <taxon>Caenorhabditis</taxon>
    </lineage>
</organism>
<dbReference type="HOGENOM" id="CLU_2869694_0_0_1"/>
<dbReference type="EMBL" id="HE600983">
    <property type="protein sequence ID" value="CAR99944.1"/>
    <property type="molecule type" value="Genomic_DNA"/>
</dbReference>
<gene>
    <name evidence="1" type="ORF">CBG27665</name>
    <name evidence="1" type="ORF">CBG_27665</name>
</gene>
<protein>
    <submittedName>
        <fullName evidence="1">Protein CBG27665</fullName>
    </submittedName>
</protein>
<keyword evidence="2" id="KW-1185">Reference proteome</keyword>
<sequence length="64" mass="7250">MGWGENSENSKMASLVLNDLEPTSLVVPETFSCVHDFRVLVINYSLLQQAFFIWFAPTACFGMF</sequence>
<reference evidence="1 2" key="2">
    <citation type="journal article" date="2011" name="PLoS Genet.">
        <title>Caenorhabditis briggsae recombinant inbred line genotypes reveal inter-strain incompatibility and the evolution of recombination.</title>
        <authorList>
            <person name="Ross J.A."/>
            <person name="Koboldt D.C."/>
            <person name="Staisch J.E."/>
            <person name="Chamberlin H.M."/>
            <person name="Gupta B.P."/>
            <person name="Miller R.D."/>
            <person name="Baird S.E."/>
            <person name="Haag E.S."/>
        </authorList>
    </citation>
    <scope>NUCLEOTIDE SEQUENCE [LARGE SCALE GENOMIC DNA]</scope>
    <source>
        <strain evidence="1 2">AF16</strain>
    </source>
</reference>
<evidence type="ECO:0000313" key="2">
    <source>
        <dbReference type="Proteomes" id="UP000008549"/>
    </source>
</evidence>
<dbReference type="AlphaFoldDB" id="B6IJB0"/>
<dbReference type="GeneID" id="68919115"/>
<accession>B6IJB0</accession>